<evidence type="ECO:0000313" key="1">
    <source>
        <dbReference type="EMBL" id="BDD11701.1"/>
    </source>
</evidence>
<sequence>MAQGLRKATKEISFQRIQFHTEPVFVSKNKRRATHPHNGAVTSQQSGLYVLPATDSVIQAMLMSGTVMRRIHGYYPGKTGMIPLPKVTLQAGQRVLLDYNSKIEKGEDGAKEVWCQAYTDGVFDDFWINENYVEWTQATGNSFEQMMRMFEECWDGSLMNRRDFEWFSGPLQKSLFNHYGQCKWHKPECHQPGQLRIAQELVKIFLARPKENAGLKQSGVGYPTKYYSRRQLSSLRDYLPLCKFFLRISAQGGEGTSAKVRPSAGRDVPFCYEVFLNVPAQFLVAVMTDLVPLLDNLKEDCGDMDIDSISVAPLNDLAKRADSICISVNSEKGFERVKAYLIDYIEKHGSHFVDESLCLTERFAKGASWSQDPVFSNVWEMDEGLLASVSRFLDRVRDALEAYHRKPPFFDFKSQSWADLKRLHQRVSEQMASEEKGVQISKKDLRQMDRTAGVLKIQGLSEPVTDWMDHFERYEKSLSKDRKTFLGLRMEALAQLAEKKLRKRNLAIRTYMRICERLGIDFFYPYRNLPIKPFTDDDLVIVSEEREESESVAGVSAPEALFLPNIDFPEEGEVESSATASFVPGLGREMTTFRSEQEEAMECVRDALSKAYMQVVAGEERQRLKTEKPDRPKQE</sequence>
<dbReference type="KEGG" id="fax:FUAX_41330"/>
<reference evidence="1 2" key="1">
    <citation type="submission" date="2021-12" db="EMBL/GenBank/DDBJ databases">
        <title>Genome sequencing of bacteria with rrn-lacking chromosome and rrn-plasmid.</title>
        <authorList>
            <person name="Anda M."/>
            <person name="Iwasaki W."/>
        </authorList>
    </citation>
    <scope>NUCLEOTIDE SEQUENCE [LARGE SCALE GENOMIC DNA]</scope>
    <source>
        <strain evidence="1 2">DSM 100852</strain>
        <plasmid evidence="1 2">pFA1</plasmid>
    </source>
</reference>
<dbReference type="AlphaFoldDB" id="A0AAU9CRB0"/>
<proteinExistence type="predicted"/>
<geneLocation type="plasmid" evidence="1 2">
    <name>pFA1</name>
</geneLocation>
<accession>A0AAU9CRB0</accession>
<dbReference type="EMBL" id="AP025315">
    <property type="protein sequence ID" value="BDD11701.1"/>
    <property type="molecule type" value="Genomic_DNA"/>
</dbReference>
<gene>
    <name evidence="1" type="ORF">FUAX_41330</name>
</gene>
<keyword evidence="2" id="KW-1185">Reference proteome</keyword>
<protein>
    <submittedName>
        <fullName evidence="1">Uncharacterized protein</fullName>
    </submittedName>
</protein>
<organism evidence="1 2">
    <name type="scientific">Fulvitalea axinellae</name>
    <dbReference type="NCBI Taxonomy" id="1182444"/>
    <lineage>
        <taxon>Bacteria</taxon>
        <taxon>Pseudomonadati</taxon>
        <taxon>Bacteroidota</taxon>
        <taxon>Cytophagia</taxon>
        <taxon>Cytophagales</taxon>
        <taxon>Persicobacteraceae</taxon>
        <taxon>Fulvitalea</taxon>
    </lineage>
</organism>
<name>A0AAU9CRB0_9BACT</name>
<dbReference type="Proteomes" id="UP001348817">
    <property type="component" value="Plasmid pFA1"/>
</dbReference>
<keyword evidence="1" id="KW-0614">Plasmid</keyword>
<evidence type="ECO:0000313" key="2">
    <source>
        <dbReference type="Proteomes" id="UP001348817"/>
    </source>
</evidence>